<evidence type="ECO:0000256" key="2">
    <source>
        <dbReference type="ARBA" id="ARBA00023002"/>
    </source>
</evidence>
<dbReference type="PANTHER" id="PTHR44196:SF1">
    <property type="entry name" value="DEHYDROGENASE_REDUCTASE SDR FAMILY MEMBER 7B"/>
    <property type="match status" value="1"/>
</dbReference>
<dbReference type="Pfam" id="PF00106">
    <property type="entry name" value="adh_short"/>
    <property type="match status" value="1"/>
</dbReference>
<dbReference type="Gene3D" id="3.40.50.720">
    <property type="entry name" value="NAD(P)-binding Rossmann-like Domain"/>
    <property type="match status" value="1"/>
</dbReference>
<dbReference type="InterPro" id="IPR036291">
    <property type="entry name" value="NAD(P)-bd_dom_sf"/>
</dbReference>
<sequence>MNPPVANWTDRRVWLIGASSGIGEALARALLDRGARVVLSARRVSALNQVAGGHPRAAVVPVDAASADVWSQATLAAEQAFGGLDLVIFAAARYDPAQSADFDPALAQKSFDLNVVAIYRCLAEVVPRLVRQQHGGVALVGSISGYTGLPKAMIYGATKAALIHLAESLYFDLAPRKVSVYLINPGFVATPMTAKNDFPMPGLMTPEDAAKAILRGMEKGRFEIRFPRGVAGALRFLSRLPHAIRFRLLHWGTGL</sequence>
<keyword evidence="2" id="KW-0560">Oxidoreductase</keyword>
<reference evidence="3 4" key="1">
    <citation type="submission" date="2023-08" db="EMBL/GenBank/DDBJ databases">
        <title>Achromobacter seleniivolatilans sp. nov., isolated from seleniferous soil.</title>
        <authorList>
            <person name="Zhang S."/>
            <person name="Li K."/>
            <person name="Peng J."/>
            <person name="Zhao Q."/>
            <person name="Wang H."/>
            <person name="Guo Y."/>
        </authorList>
    </citation>
    <scope>NUCLEOTIDE SEQUENCE [LARGE SCALE GENOMIC DNA]</scope>
    <source>
        <strain evidence="3 4">R39</strain>
    </source>
</reference>
<proteinExistence type="inferred from homology"/>
<keyword evidence="4" id="KW-1185">Reference proteome</keyword>
<evidence type="ECO:0000256" key="1">
    <source>
        <dbReference type="ARBA" id="ARBA00006484"/>
    </source>
</evidence>
<gene>
    <name evidence="3" type="ORF">RAS12_27510</name>
</gene>
<dbReference type="PANTHER" id="PTHR44196">
    <property type="entry name" value="DEHYDROGENASE/REDUCTASE SDR FAMILY MEMBER 7B"/>
    <property type="match status" value="1"/>
</dbReference>
<accession>A0ABY9M394</accession>
<evidence type="ECO:0000313" key="4">
    <source>
        <dbReference type="Proteomes" id="UP001234798"/>
    </source>
</evidence>
<dbReference type="Proteomes" id="UP001234798">
    <property type="component" value="Chromosome"/>
</dbReference>
<name>A0ABY9M394_9BURK</name>
<dbReference type="RefSeq" id="WP_306943395.1">
    <property type="nucleotide sequence ID" value="NZ_CP132976.1"/>
</dbReference>
<evidence type="ECO:0000313" key="3">
    <source>
        <dbReference type="EMBL" id="WMD20312.1"/>
    </source>
</evidence>
<organism evidence="3 4">
    <name type="scientific">Achromobacter seleniivolatilans</name>
    <dbReference type="NCBI Taxonomy" id="3047478"/>
    <lineage>
        <taxon>Bacteria</taxon>
        <taxon>Pseudomonadati</taxon>
        <taxon>Pseudomonadota</taxon>
        <taxon>Betaproteobacteria</taxon>
        <taxon>Burkholderiales</taxon>
        <taxon>Alcaligenaceae</taxon>
        <taxon>Achromobacter</taxon>
    </lineage>
</organism>
<dbReference type="InterPro" id="IPR002347">
    <property type="entry name" value="SDR_fam"/>
</dbReference>
<dbReference type="EMBL" id="CP132976">
    <property type="protein sequence ID" value="WMD20312.1"/>
    <property type="molecule type" value="Genomic_DNA"/>
</dbReference>
<protein>
    <submittedName>
        <fullName evidence="3">SDR family NAD(P)-dependent oxidoreductase</fullName>
    </submittedName>
</protein>
<comment type="similarity">
    <text evidence="1">Belongs to the short-chain dehydrogenases/reductases (SDR) family.</text>
</comment>
<dbReference type="PRINTS" id="PR00081">
    <property type="entry name" value="GDHRDH"/>
</dbReference>
<dbReference type="SUPFAM" id="SSF51735">
    <property type="entry name" value="NAD(P)-binding Rossmann-fold domains"/>
    <property type="match status" value="1"/>
</dbReference>